<dbReference type="PANTHER" id="PTHR30589">
    <property type="entry name" value="PROLIPOPROTEIN DIACYLGLYCERYL TRANSFERASE"/>
    <property type="match status" value="1"/>
</dbReference>
<feature type="transmembrane region" description="Helical" evidence="8">
    <location>
        <begin position="60"/>
        <end position="79"/>
    </location>
</feature>
<dbReference type="RefSeq" id="WP_015353197.1">
    <property type="nucleotide sequence ID" value="NC_020126.1"/>
</dbReference>
<evidence type="ECO:0000256" key="1">
    <source>
        <dbReference type="ARBA" id="ARBA00007150"/>
    </source>
</evidence>
<dbReference type="GO" id="GO:0008961">
    <property type="term" value="F:phosphatidylglycerol-prolipoprotein diacylglyceryl transferase activity"/>
    <property type="evidence" value="ECO:0007669"/>
    <property type="project" value="InterPro"/>
</dbReference>
<feature type="transmembrane region" description="Helical" evidence="8">
    <location>
        <begin position="285"/>
        <end position="302"/>
    </location>
</feature>
<keyword evidence="6 8" id="KW-0472">Membrane</keyword>
<feature type="transmembrane region" description="Helical" evidence="8">
    <location>
        <begin position="20"/>
        <end position="40"/>
    </location>
</feature>
<feature type="transmembrane region" description="Helical" evidence="8">
    <location>
        <begin position="99"/>
        <end position="118"/>
    </location>
</feature>
<reference evidence="9 10" key="1">
    <citation type="journal article" date="2013" name="Genome Announc.">
        <title>Complete genome sequence of Myxococcus stipitatus strain DSM 14675, a fruiting myxobacterium.</title>
        <authorList>
            <person name="Huntley S."/>
            <person name="Kneip S."/>
            <person name="Treuner-Lange A."/>
            <person name="Sogaard-Andersen L."/>
        </authorList>
    </citation>
    <scope>NUCLEOTIDE SEQUENCE [LARGE SCALE GENOMIC DNA]</scope>
    <source>
        <strain evidence="10">DSM 14675 / JCM 12634 / Mx s8</strain>
    </source>
</reference>
<dbReference type="Pfam" id="PF01790">
    <property type="entry name" value="LGT"/>
    <property type="match status" value="1"/>
</dbReference>
<dbReference type="HOGENOM" id="CLU_013386_1_0_7"/>
<dbReference type="PANTHER" id="PTHR30589:SF0">
    <property type="entry name" value="PHOSPHATIDYLGLYCEROL--PROLIPOPROTEIN DIACYLGLYCERYL TRANSFERASE"/>
    <property type="match status" value="1"/>
</dbReference>
<keyword evidence="10" id="KW-1185">Reference proteome</keyword>
<evidence type="ECO:0000256" key="6">
    <source>
        <dbReference type="ARBA" id="ARBA00023136"/>
    </source>
</evidence>
<evidence type="ECO:0000313" key="9">
    <source>
        <dbReference type="EMBL" id="AGC48944.1"/>
    </source>
</evidence>
<keyword evidence="9" id="KW-0449">Lipoprotein</keyword>
<feature type="transmembrane region" description="Helical" evidence="8">
    <location>
        <begin position="250"/>
        <end position="270"/>
    </location>
</feature>
<keyword evidence="3 9" id="KW-0808">Transferase</keyword>
<dbReference type="Proteomes" id="UP000011131">
    <property type="component" value="Chromosome"/>
</dbReference>
<evidence type="ECO:0000256" key="2">
    <source>
        <dbReference type="ARBA" id="ARBA00022475"/>
    </source>
</evidence>
<dbReference type="InterPro" id="IPR001640">
    <property type="entry name" value="Lgt"/>
</dbReference>
<evidence type="ECO:0000313" key="10">
    <source>
        <dbReference type="Proteomes" id="UP000011131"/>
    </source>
</evidence>
<evidence type="ECO:0000256" key="8">
    <source>
        <dbReference type="SAM" id="Phobius"/>
    </source>
</evidence>
<comment type="similarity">
    <text evidence="1">Belongs to the Lgt family.</text>
</comment>
<gene>
    <name evidence="9" type="ordered locus">MYSTI_07672</name>
</gene>
<dbReference type="GO" id="GO:0042158">
    <property type="term" value="P:lipoprotein biosynthetic process"/>
    <property type="evidence" value="ECO:0007669"/>
    <property type="project" value="InterPro"/>
</dbReference>
<feature type="transmembrane region" description="Helical" evidence="8">
    <location>
        <begin position="130"/>
        <end position="148"/>
    </location>
</feature>
<keyword evidence="4 8" id="KW-0812">Transmembrane</keyword>
<dbReference type="KEGG" id="msd:MYSTI_07672"/>
<keyword evidence="2" id="KW-1003">Cell membrane</keyword>
<evidence type="ECO:0000256" key="5">
    <source>
        <dbReference type="ARBA" id="ARBA00022989"/>
    </source>
</evidence>
<name>L7UQX2_MYXSD</name>
<dbReference type="GO" id="GO:0005886">
    <property type="term" value="C:plasma membrane"/>
    <property type="evidence" value="ECO:0007669"/>
    <property type="project" value="InterPro"/>
</dbReference>
<feature type="region of interest" description="Disordered" evidence="7">
    <location>
        <begin position="305"/>
        <end position="324"/>
    </location>
</feature>
<sequence>MSAHPLHDVSPVVVRFSETLFLRWTGAAYLAGFLLVFVALWRQAARGQGPFEKREVPEFVLYAGLFGVMLGGRLGYMLLHQWEDFSQDLSLFFQFRQGGASMLGALLGVLVFGVYFARKRQRSWLQVTDALVVFAPLGFFLGHAALFAEGAPLGEVTSVPWAWMFPSEVGMPGFHPVAAPAFDIATLASVPGHEVALLARSNEALLAELYRILPARHPVLLYQAALEGVVLGGILLAVRRWWRTRPEGMLSGLFFVLLGGLRLISLPFQAPQPNLSFAAQFEQSALASVLLMALGAAFLLSVSGSRGREGARPSAAKLEGHAVE</sequence>
<accession>L7UQX2</accession>
<dbReference type="eggNOG" id="COG0682">
    <property type="taxonomic scope" value="Bacteria"/>
</dbReference>
<feature type="transmembrane region" description="Helical" evidence="8">
    <location>
        <begin position="219"/>
        <end position="238"/>
    </location>
</feature>
<evidence type="ECO:0000256" key="3">
    <source>
        <dbReference type="ARBA" id="ARBA00022679"/>
    </source>
</evidence>
<dbReference type="STRING" id="1278073.MYSTI_07672"/>
<organism evidence="9 10">
    <name type="scientific">Myxococcus stipitatus (strain DSM 14675 / JCM 12634 / Mx s8)</name>
    <dbReference type="NCBI Taxonomy" id="1278073"/>
    <lineage>
        <taxon>Bacteria</taxon>
        <taxon>Pseudomonadati</taxon>
        <taxon>Myxococcota</taxon>
        <taxon>Myxococcia</taxon>
        <taxon>Myxococcales</taxon>
        <taxon>Cystobacterineae</taxon>
        <taxon>Myxococcaceae</taxon>
        <taxon>Myxococcus</taxon>
    </lineage>
</organism>
<evidence type="ECO:0000256" key="4">
    <source>
        <dbReference type="ARBA" id="ARBA00022692"/>
    </source>
</evidence>
<keyword evidence="5 8" id="KW-1133">Transmembrane helix</keyword>
<dbReference type="PATRIC" id="fig|1278073.3.peg.7803"/>
<dbReference type="EMBL" id="CP004025">
    <property type="protein sequence ID" value="AGC48944.1"/>
    <property type="molecule type" value="Genomic_DNA"/>
</dbReference>
<evidence type="ECO:0000256" key="7">
    <source>
        <dbReference type="SAM" id="MobiDB-lite"/>
    </source>
</evidence>
<dbReference type="AlphaFoldDB" id="L7UQX2"/>
<protein>
    <submittedName>
        <fullName evidence="9">Prolipoprotein diacylglyceryl transferase</fullName>
    </submittedName>
</protein>
<proteinExistence type="inferred from homology"/>